<keyword evidence="1" id="KW-1133">Transmembrane helix</keyword>
<evidence type="ECO:0000313" key="2">
    <source>
        <dbReference type="EMBL" id="ACR34516.1"/>
    </source>
</evidence>
<name>C4J016_MAIZE</name>
<proteinExistence type="evidence at transcript level"/>
<reference evidence="2" key="1">
    <citation type="journal article" date="2009" name="PLoS Genet.">
        <title>Sequencing, mapping, and analysis of 27,455 maize full-length cDNAs.</title>
        <authorList>
            <person name="Soderlund C."/>
            <person name="Descour A."/>
            <person name="Kudrna D."/>
            <person name="Bomhoff M."/>
            <person name="Boyd L."/>
            <person name="Currie J."/>
            <person name="Angelova A."/>
            <person name="Collura K."/>
            <person name="Wissotski M."/>
            <person name="Ashley E."/>
            <person name="Morrow D."/>
            <person name="Fernandes J."/>
            <person name="Walbot V."/>
            <person name="Yu Y."/>
        </authorList>
    </citation>
    <scope>NUCLEOTIDE SEQUENCE</scope>
    <source>
        <strain evidence="2">B73</strain>
    </source>
</reference>
<protein>
    <submittedName>
        <fullName evidence="2">Uncharacterized protein</fullName>
    </submittedName>
</protein>
<keyword evidence="1" id="KW-0472">Membrane</keyword>
<keyword evidence="1" id="KW-0812">Transmembrane</keyword>
<organism evidence="2">
    <name type="scientific">Zea mays</name>
    <name type="common">Maize</name>
    <dbReference type="NCBI Taxonomy" id="4577"/>
    <lineage>
        <taxon>Eukaryota</taxon>
        <taxon>Viridiplantae</taxon>
        <taxon>Streptophyta</taxon>
        <taxon>Embryophyta</taxon>
        <taxon>Tracheophyta</taxon>
        <taxon>Spermatophyta</taxon>
        <taxon>Magnoliopsida</taxon>
        <taxon>Liliopsida</taxon>
        <taxon>Poales</taxon>
        <taxon>Poaceae</taxon>
        <taxon>PACMAD clade</taxon>
        <taxon>Panicoideae</taxon>
        <taxon>Andropogonodae</taxon>
        <taxon>Andropogoneae</taxon>
        <taxon>Tripsacinae</taxon>
        <taxon>Zea</taxon>
    </lineage>
</organism>
<dbReference type="AlphaFoldDB" id="C4J016"/>
<dbReference type="EMBL" id="BT084163">
    <property type="protein sequence ID" value="ACR34516.1"/>
    <property type="molecule type" value="mRNA"/>
</dbReference>
<sequence length="108" mass="12180">MAAGAATLGDVRRVRLRRRRLAALAAAVSFVEVFDLDVFRRRALAAEDLVSEVRPLRLRLAGAQQGARNKVGLPFQHHGFTPKKSFLFLLYFLLLNPNLKLIQKNMKP</sequence>
<feature type="transmembrane region" description="Helical" evidence="1">
    <location>
        <begin position="85"/>
        <end position="102"/>
    </location>
</feature>
<feature type="transmembrane region" description="Helical" evidence="1">
    <location>
        <begin position="21"/>
        <end position="39"/>
    </location>
</feature>
<accession>C4J016</accession>
<reference evidence="2" key="2">
    <citation type="submission" date="2012-06" db="EMBL/GenBank/DDBJ databases">
        <authorList>
            <person name="Yu Y."/>
            <person name="Currie J."/>
            <person name="Lomeli R."/>
            <person name="Angelova A."/>
            <person name="Collura K."/>
            <person name="Wissotski M."/>
            <person name="Campos D."/>
            <person name="Kudrna D."/>
            <person name="Golser W."/>
            <person name="Ashely E."/>
            <person name="Descour A."/>
            <person name="Fernandes J."/>
            <person name="Soderlund C."/>
            <person name="Walbot V."/>
        </authorList>
    </citation>
    <scope>NUCLEOTIDE SEQUENCE</scope>
    <source>
        <strain evidence="2">B73</strain>
    </source>
</reference>
<evidence type="ECO:0000256" key="1">
    <source>
        <dbReference type="SAM" id="Phobius"/>
    </source>
</evidence>